<feature type="region of interest" description="Disordered" evidence="1">
    <location>
        <begin position="22"/>
        <end position="44"/>
    </location>
</feature>
<accession>A0AA40GCF7</accession>
<organism evidence="2 3">
    <name type="scientific">Melipona bicolor</name>
    <dbReference type="NCBI Taxonomy" id="60889"/>
    <lineage>
        <taxon>Eukaryota</taxon>
        <taxon>Metazoa</taxon>
        <taxon>Ecdysozoa</taxon>
        <taxon>Arthropoda</taxon>
        <taxon>Hexapoda</taxon>
        <taxon>Insecta</taxon>
        <taxon>Pterygota</taxon>
        <taxon>Neoptera</taxon>
        <taxon>Endopterygota</taxon>
        <taxon>Hymenoptera</taxon>
        <taxon>Apocrita</taxon>
        <taxon>Aculeata</taxon>
        <taxon>Apoidea</taxon>
        <taxon>Anthophila</taxon>
        <taxon>Apidae</taxon>
        <taxon>Melipona</taxon>
    </lineage>
</organism>
<dbReference type="AlphaFoldDB" id="A0AA40GCF7"/>
<feature type="region of interest" description="Disordered" evidence="1">
    <location>
        <begin position="64"/>
        <end position="99"/>
    </location>
</feature>
<feature type="compositionally biased region" description="Acidic residues" evidence="1">
    <location>
        <begin position="89"/>
        <end position="99"/>
    </location>
</feature>
<evidence type="ECO:0000256" key="1">
    <source>
        <dbReference type="SAM" id="MobiDB-lite"/>
    </source>
</evidence>
<reference evidence="2" key="1">
    <citation type="submission" date="2021-10" db="EMBL/GenBank/DDBJ databases">
        <title>Melipona bicolor Genome sequencing and assembly.</title>
        <authorList>
            <person name="Araujo N.S."/>
            <person name="Arias M.C."/>
        </authorList>
    </citation>
    <scope>NUCLEOTIDE SEQUENCE</scope>
    <source>
        <strain evidence="2">USP_2M_L1-L4_2017</strain>
        <tissue evidence="2">Whole body</tissue>
    </source>
</reference>
<name>A0AA40GCF7_9HYME</name>
<protein>
    <submittedName>
        <fullName evidence="2">Uncharacterized protein</fullName>
    </submittedName>
</protein>
<sequence length="99" mass="10631">MRHGRGWSSFGEIYLSLIELPPASNTGKSTRSEKVGTMRRAGRTEDGKVQTLGGFLVLAPTLSGAEDEVTRSKPVLSNFSPRRPANNADADDAAVAEDR</sequence>
<evidence type="ECO:0000313" key="3">
    <source>
        <dbReference type="Proteomes" id="UP001177670"/>
    </source>
</evidence>
<proteinExistence type="predicted"/>
<gene>
    <name evidence="2" type="ORF">K0M31_007841</name>
</gene>
<feature type="compositionally biased region" description="Basic and acidic residues" evidence="1">
    <location>
        <begin position="30"/>
        <end position="44"/>
    </location>
</feature>
<evidence type="ECO:0000313" key="2">
    <source>
        <dbReference type="EMBL" id="KAK1135070.1"/>
    </source>
</evidence>
<keyword evidence="3" id="KW-1185">Reference proteome</keyword>
<dbReference type="Proteomes" id="UP001177670">
    <property type="component" value="Unassembled WGS sequence"/>
</dbReference>
<dbReference type="EMBL" id="JAHYIQ010000002">
    <property type="protein sequence ID" value="KAK1135070.1"/>
    <property type="molecule type" value="Genomic_DNA"/>
</dbReference>
<comment type="caution">
    <text evidence="2">The sequence shown here is derived from an EMBL/GenBank/DDBJ whole genome shotgun (WGS) entry which is preliminary data.</text>
</comment>